<feature type="chain" id="PRO_5040951124" description="Transglycosylase SLT domain-containing protein" evidence="1">
    <location>
        <begin position="24"/>
        <end position="329"/>
    </location>
</feature>
<feature type="domain" description="Transglycosylase SLT" evidence="2">
    <location>
        <begin position="102"/>
        <end position="289"/>
    </location>
</feature>
<evidence type="ECO:0000259" key="2">
    <source>
        <dbReference type="Pfam" id="PF13406"/>
    </source>
</evidence>
<dbReference type="PANTHER" id="PTHR30163">
    <property type="entry name" value="MEMBRANE-BOUND LYTIC MUREIN TRANSGLYCOSYLASE B"/>
    <property type="match status" value="1"/>
</dbReference>
<gene>
    <name evidence="3" type="ORF">DAMNIGENAA_37700</name>
</gene>
<protein>
    <recommendedName>
        <fullName evidence="2">Transglycosylase SLT domain-containing protein</fullName>
    </recommendedName>
</protein>
<dbReference type="CDD" id="cd13399">
    <property type="entry name" value="Slt35-like"/>
    <property type="match status" value="1"/>
</dbReference>
<dbReference type="AlphaFoldDB" id="A0A9W6FWX9"/>
<dbReference type="SUPFAM" id="SSF53955">
    <property type="entry name" value="Lysozyme-like"/>
    <property type="match status" value="1"/>
</dbReference>
<dbReference type="EMBL" id="BSDR01000001">
    <property type="protein sequence ID" value="GLI36337.1"/>
    <property type="molecule type" value="Genomic_DNA"/>
</dbReference>
<sequence length="329" mass="37121">MLKMKVSTLAFLCTLLPALGVSALPAPSEQFKQFVASYRDEGKDISALYPVEFDRLYQEVKKDFTREELRLVLSKKAGNELDDFHMKKILFMASPNSVSLQRQQHIDWVPKLVNDETLSKGVVFFETYSDTFKLAYERTGVAPADIIAILNWESRLGEQRGQYDVLKMFVGQAFYIDDVERKLNEEGAYAQDGVMARGEALKRIQRIKSRALNNLAVLLIQSKKLGLDPYAIKGSWAGAIGIPQFMPASMGYAADGDGNGSIDLNTVEDSILSVANYLSRNGYHSKGAMYAFKRYNQEEMYMRGVALYSEEIQKRGIKIGPDWNCKNKK</sequence>
<keyword evidence="1" id="KW-0732">Signal</keyword>
<reference evidence="3" key="1">
    <citation type="submission" date="2022-12" db="EMBL/GenBank/DDBJ databases">
        <title>Reference genome sequencing for broad-spectrum identification of bacterial and archaeal isolates by mass spectrometry.</title>
        <authorList>
            <person name="Sekiguchi Y."/>
            <person name="Tourlousse D.M."/>
        </authorList>
    </citation>
    <scope>NUCLEOTIDE SEQUENCE</scope>
    <source>
        <strain evidence="3">ASRB1</strain>
    </source>
</reference>
<dbReference type="Proteomes" id="UP001144372">
    <property type="component" value="Unassembled WGS sequence"/>
</dbReference>
<evidence type="ECO:0000313" key="3">
    <source>
        <dbReference type="EMBL" id="GLI36337.1"/>
    </source>
</evidence>
<dbReference type="Pfam" id="PF13406">
    <property type="entry name" value="SLT_2"/>
    <property type="match status" value="1"/>
</dbReference>
<proteinExistence type="predicted"/>
<comment type="caution">
    <text evidence="3">The sequence shown here is derived from an EMBL/GenBank/DDBJ whole genome shotgun (WGS) entry which is preliminary data.</text>
</comment>
<dbReference type="PANTHER" id="PTHR30163:SF9">
    <property type="entry name" value="MEMBRANE-BOUND LYTIC MUREIN TRANSGLYCOSYLASE B"/>
    <property type="match status" value="1"/>
</dbReference>
<dbReference type="RefSeq" id="WP_281797115.1">
    <property type="nucleotide sequence ID" value="NZ_BSDR01000001.1"/>
</dbReference>
<organism evidence="3 4">
    <name type="scientific">Desulforhabdus amnigena</name>
    <dbReference type="NCBI Taxonomy" id="40218"/>
    <lineage>
        <taxon>Bacteria</taxon>
        <taxon>Pseudomonadati</taxon>
        <taxon>Thermodesulfobacteriota</taxon>
        <taxon>Syntrophobacteria</taxon>
        <taxon>Syntrophobacterales</taxon>
        <taxon>Syntrophobacteraceae</taxon>
        <taxon>Desulforhabdus</taxon>
    </lineage>
</organism>
<dbReference type="GO" id="GO:0008933">
    <property type="term" value="F:peptidoglycan lytic transglycosylase activity"/>
    <property type="evidence" value="ECO:0007669"/>
    <property type="project" value="TreeGrafter"/>
</dbReference>
<feature type="signal peptide" evidence="1">
    <location>
        <begin position="1"/>
        <end position="23"/>
    </location>
</feature>
<dbReference type="InterPro" id="IPR031304">
    <property type="entry name" value="SLT_2"/>
</dbReference>
<dbReference type="GO" id="GO:0009253">
    <property type="term" value="P:peptidoglycan catabolic process"/>
    <property type="evidence" value="ECO:0007669"/>
    <property type="project" value="TreeGrafter"/>
</dbReference>
<accession>A0A9W6FWX9</accession>
<name>A0A9W6FWX9_9BACT</name>
<evidence type="ECO:0000256" key="1">
    <source>
        <dbReference type="SAM" id="SignalP"/>
    </source>
</evidence>
<dbReference type="InterPro" id="IPR023346">
    <property type="entry name" value="Lysozyme-like_dom_sf"/>
</dbReference>
<evidence type="ECO:0000313" key="4">
    <source>
        <dbReference type="Proteomes" id="UP001144372"/>
    </source>
</evidence>
<dbReference type="InterPro" id="IPR043426">
    <property type="entry name" value="MltB-like"/>
</dbReference>
<keyword evidence="4" id="KW-1185">Reference proteome</keyword>
<dbReference type="Gene3D" id="1.10.8.350">
    <property type="entry name" value="Bacterial muramidase"/>
    <property type="match status" value="1"/>
</dbReference>